<keyword evidence="3" id="KW-1185">Reference proteome</keyword>
<protein>
    <submittedName>
        <fullName evidence="2">Uncharacterized protein</fullName>
    </submittedName>
</protein>
<evidence type="ECO:0000313" key="2">
    <source>
        <dbReference type="EMBL" id="THH07650.1"/>
    </source>
</evidence>
<reference evidence="2 3" key="1">
    <citation type="submission" date="2019-02" db="EMBL/GenBank/DDBJ databases">
        <title>Genome sequencing of the rare red list fungi Bondarzewia mesenterica.</title>
        <authorList>
            <person name="Buettner E."/>
            <person name="Kellner H."/>
        </authorList>
    </citation>
    <scope>NUCLEOTIDE SEQUENCE [LARGE SCALE GENOMIC DNA]</scope>
    <source>
        <strain evidence="2 3">DSM 108281</strain>
    </source>
</reference>
<feature type="compositionally biased region" description="Pro residues" evidence="1">
    <location>
        <begin position="108"/>
        <end position="118"/>
    </location>
</feature>
<comment type="caution">
    <text evidence="2">The sequence shown here is derived from an EMBL/GenBank/DDBJ whole genome shotgun (WGS) entry which is preliminary data.</text>
</comment>
<feature type="region of interest" description="Disordered" evidence="1">
    <location>
        <begin position="107"/>
        <end position="127"/>
    </location>
</feature>
<sequence>MQALRQFLRPATHSHRLVQHAYLASSASTRMMSTSVSVPPADSQTPPPKPWFVDSEIEPFHYRSAPPHLPPRLTPLPESVPTPIRILHAQLSQSPHLEPSSLLVRDPIPTPPGPPLPEAVPKGRRKRGRTYAGEGVMQHGGVWTWIVLAQVKEGTEKRGAIESVVRLVRKTLLTMEPPLPLPKNSRKSITDGWAMIDAGDFAVHVLSQEAYQNVHQIRFFVTYEALNDKNLSVGCGVDVHPGVANPTARSTNSDPLATNFTLLNARVADGTVFFMQQVEDPMIERVGAGAGPTIEGHKQAQCGSKETVGFKPEDDGWANITRHSPNANSGGMLSGAASMATDAAKAAYGYATGDETTTVRISRPSEE</sequence>
<gene>
    <name evidence="2" type="ORF">EW146_g9256</name>
</gene>
<dbReference type="AlphaFoldDB" id="A0A4S4LD68"/>
<dbReference type="EMBL" id="SGPL01000761">
    <property type="protein sequence ID" value="THH07650.1"/>
    <property type="molecule type" value="Genomic_DNA"/>
</dbReference>
<dbReference type="OrthoDB" id="21330at2759"/>
<name>A0A4S4LD68_9AGAM</name>
<dbReference type="Proteomes" id="UP000310158">
    <property type="component" value="Unassembled WGS sequence"/>
</dbReference>
<evidence type="ECO:0000256" key="1">
    <source>
        <dbReference type="SAM" id="MobiDB-lite"/>
    </source>
</evidence>
<proteinExistence type="predicted"/>
<organism evidence="2 3">
    <name type="scientific">Bondarzewia mesenterica</name>
    <dbReference type="NCBI Taxonomy" id="1095465"/>
    <lineage>
        <taxon>Eukaryota</taxon>
        <taxon>Fungi</taxon>
        <taxon>Dikarya</taxon>
        <taxon>Basidiomycota</taxon>
        <taxon>Agaricomycotina</taxon>
        <taxon>Agaricomycetes</taxon>
        <taxon>Russulales</taxon>
        <taxon>Bondarzewiaceae</taxon>
        <taxon>Bondarzewia</taxon>
    </lineage>
</organism>
<accession>A0A4S4LD68</accession>
<evidence type="ECO:0000313" key="3">
    <source>
        <dbReference type="Proteomes" id="UP000310158"/>
    </source>
</evidence>